<keyword evidence="3" id="KW-0436">Ligase</keyword>
<dbReference type="Pfam" id="PF00501">
    <property type="entry name" value="AMP-binding"/>
    <property type="match status" value="1"/>
</dbReference>
<proteinExistence type="predicted"/>
<dbReference type="Gene3D" id="3.40.50.12780">
    <property type="entry name" value="N-terminal domain of ligase-like"/>
    <property type="match status" value="1"/>
</dbReference>
<dbReference type="InterPro" id="IPR020845">
    <property type="entry name" value="AMP-binding_CS"/>
</dbReference>
<dbReference type="InterPro" id="IPR000873">
    <property type="entry name" value="AMP-dep_synth/lig_dom"/>
</dbReference>
<dbReference type="OrthoDB" id="9803968at2"/>
<feature type="domain" description="AMP-dependent synthetase/ligase" evidence="1">
    <location>
        <begin position="8"/>
        <end position="348"/>
    </location>
</feature>
<sequence>MQIGSLIRRAALHFGDAPCLSEGRRSISFREFDAETDRLGNALLDAGLVPGDRVGVLLPNSIECLVAYYALAKSGLVRVSMNTRETIENHRYKIEDSGSRGVIHSGVSDLGVEIEIGPDALIAMIRDGRTEACAINRALDAPLRLGYTGGTTGKSKAVTLTTRGELAELTAFLTDLVPDIGQGDTFLHAAPVAHASGAFFLPALARGARSLIMGKFNPAEFLTLAESEKASLTFLVPTMLAMIMEEPELEKSKLNFRRIAYGASPISPSLLQRAERRFGRVFAQSYGQAESPMVITCLKPEDHDRVGSCGRPFTMVDVAIFDDDDKPLQPGEKGEIVCIGPQTMACYWNRPEQTAEVFRNGWLHTGDIGWMDRDGFFYILDRKNDMLISGGYNVYPGEVEDVLLAFPGVVEAAVIGLPDERWGDRVHAVVSGRPGLDAAALLDHSRASLANYKCPKGIEIWPELPKSSANKILRRTIRDRVISAGKTGAETCEEVIFLK</sequence>
<dbReference type="InterPro" id="IPR042099">
    <property type="entry name" value="ANL_N_sf"/>
</dbReference>
<dbReference type="InterPro" id="IPR025110">
    <property type="entry name" value="AMP-bd_C"/>
</dbReference>
<dbReference type="SUPFAM" id="SSF56801">
    <property type="entry name" value="Acetyl-CoA synthetase-like"/>
    <property type="match status" value="1"/>
</dbReference>
<dbReference type="PANTHER" id="PTHR43767:SF7">
    <property type="entry name" value="MEDIUM_LONG-CHAIN-FATTY-ACID--COA LIGASE FADD8"/>
    <property type="match status" value="1"/>
</dbReference>
<evidence type="ECO:0000259" key="2">
    <source>
        <dbReference type="Pfam" id="PF13193"/>
    </source>
</evidence>
<evidence type="ECO:0000259" key="1">
    <source>
        <dbReference type="Pfam" id="PF00501"/>
    </source>
</evidence>
<reference evidence="3 4" key="1">
    <citation type="submission" date="2016-11" db="EMBL/GenBank/DDBJ databases">
        <authorList>
            <person name="Jaros S."/>
            <person name="Januszkiewicz K."/>
            <person name="Wedrychowicz H."/>
        </authorList>
    </citation>
    <scope>NUCLEOTIDE SEQUENCE [LARGE SCALE GENOMIC DNA]</scope>
    <source>
        <strain evidence="3 4">GAS242</strain>
    </source>
</reference>
<dbReference type="PROSITE" id="PS00455">
    <property type="entry name" value="AMP_BINDING"/>
    <property type="match status" value="1"/>
</dbReference>
<dbReference type="PANTHER" id="PTHR43767">
    <property type="entry name" value="LONG-CHAIN-FATTY-ACID--COA LIGASE"/>
    <property type="match status" value="1"/>
</dbReference>
<dbReference type="Pfam" id="PF13193">
    <property type="entry name" value="AMP-binding_C"/>
    <property type="match status" value="1"/>
</dbReference>
<gene>
    <name evidence="3" type="ORF">SAMN05444169_7211</name>
</gene>
<feature type="domain" description="AMP-binding enzyme C-terminal" evidence="2">
    <location>
        <begin position="398"/>
        <end position="470"/>
    </location>
</feature>
<dbReference type="InterPro" id="IPR050237">
    <property type="entry name" value="ATP-dep_AMP-bd_enzyme"/>
</dbReference>
<dbReference type="Proteomes" id="UP000190675">
    <property type="component" value="Chromosome I"/>
</dbReference>
<evidence type="ECO:0000313" key="4">
    <source>
        <dbReference type="Proteomes" id="UP000190675"/>
    </source>
</evidence>
<evidence type="ECO:0000313" key="3">
    <source>
        <dbReference type="EMBL" id="SHH39275.1"/>
    </source>
</evidence>
<protein>
    <submittedName>
        <fullName evidence="3">Acyl-CoA synthetase (AMP-forming)/AMP-acid ligase II</fullName>
    </submittedName>
</protein>
<dbReference type="Gene3D" id="3.30.300.30">
    <property type="match status" value="1"/>
</dbReference>
<dbReference type="GO" id="GO:0016877">
    <property type="term" value="F:ligase activity, forming carbon-sulfur bonds"/>
    <property type="evidence" value="ECO:0007669"/>
    <property type="project" value="UniProtKB-ARBA"/>
</dbReference>
<dbReference type="InterPro" id="IPR045851">
    <property type="entry name" value="AMP-bd_C_sf"/>
</dbReference>
<dbReference type="EMBL" id="LT670818">
    <property type="protein sequence ID" value="SHH39275.1"/>
    <property type="molecule type" value="Genomic_DNA"/>
</dbReference>
<organism evidence="3 4">
    <name type="scientific">Bradyrhizobium erythrophlei</name>
    <dbReference type="NCBI Taxonomy" id="1437360"/>
    <lineage>
        <taxon>Bacteria</taxon>
        <taxon>Pseudomonadati</taxon>
        <taxon>Pseudomonadota</taxon>
        <taxon>Alphaproteobacteria</taxon>
        <taxon>Hyphomicrobiales</taxon>
        <taxon>Nitrobacteraceae</taxon>
        <taxon>Bradyrhizobium</taxon>
    </lineage>
</organism>
<dbReference type="AlphaFoldDB" id="A0A1M5SLD9"/>
<accession>A0A1M5SLD9</accession>
<name>A0A1M5SLD9_9BRAD</name>